<dbReference type="InterPro" id="IPR050093">
    <property type="entry name" value="ABC_SmlMolc_Importer"/>
</dbReference>
<dbReference type="Gene3D" id="3.40.50.300">
    <property type="entry name" value="P-loop containing nucleotide triphosphate hydrolases"/>
    <property type="match status" value="1"/>
</dbReference>
<keyword evidence="2" id="KW-0547">Nucleotide-binding</keyword>
<dbReference type="SMART" id="SM00382">
    <property type="entry name" value="AAA"/>
    <property type="match status" value="1"/>
</dbReference>
<dbReference type="InterPro" id="IPR003439">
    <property type="entry name" value="ABC_transporter-like_ATP-bd"/>
</dbReference>
<accession>A0A923L0G4</accession>
<feature type="domain" description="ABC transporter" evidence="4">
    <location>
        <begin position="4"/>
        <end position="194"/>
    </location>
</feature>
<dbReference type="PANTHER" id="PTHR42781:SF8">
    <property type="entry name" value="BICARBONATE TRANSPORT ATP-BINDING PROTEIN CMPC"/>
    <property type="match status" value="1"/>
</dbReference>
<gene>
    <name evidence="5" type="ORF">H8S23_02815</name>
</gene>
<evidence type="ECO:0000313" key="6">
    <source>
        <dbReference type="Proteomes" id="UP000659630"/>
    </source>
</evidence>
<dbReference type="PROSITE" id="PS50893">
    <property type="entry name" value="ABC_TRANSPORTER_2"/>
    <property type="match status" value="1"/>
</dbReference>
<dbReference type="RefSeq" id="WP_186886783.1">
    <property type="nucleotide sequence ID" value="NZ_JACONZ010000001.1"/>
</dbReference>
<dbReference type="GO" id="GO:0005524">
    <property type="term" value="F:ATP binding"/>
    <property type="evidence" value="ECO:0007669"/>
    <property type="project" value="UniProtKB-KW"/>
</dbReference>
<evidence type="ECO:0000259" key="4">
    <source>
        <dbReference type="PROSITE" id="PS50893"/>
    </source>
</evidence>
<dbReference type="PANTHER" id="PTHR42781">
    <property type="entry name" value="SPERMIDINE/PUTRESCINE IMPORT ATP-BINDING PROTEIN POTA"/>
    <property type="match status" value="1"/>
</dbReference>
<sequence length="194" mass="20546">MEDIVVQGLCKSFDGTAVLQNFSARFAAGRTTCLMGRSGCGKTTLLNILMGLLPADSGTVTGVPARLAAVFQEDRLLESFSAASNLAFVRPRASAALIGEHLAEVGLADAARQPVRELSGGMRRRVAIARAVLAAGELLILDEPFKGLDETTRRAVADYLRRYTDGATVILVTHDEDEVALMGGALIRMEAPSA</sequence>
<comment type="caution">
    <text evidence="5">The sequence shown here is derived from an EMBL/GenBank/DDBJ whole genome shotgun (WGS) entry which is preliminary data.</text>
</comment>
<keyword evidence="6" id="KW-1185">Reference proteome</keyword>
<dbReference type="InterPro" id="IPR017871">
    <property type="entry name" value="ABC_transporter-like_CS"/>
</dbReference>
<organism evidence="5 6">
    <name type="scientific">Anaerofilum hominis</name>
    <dbReference type="NCBI Taxonomy" id="2763016"/>
    <lineage>
        <taxon>Bacteria</taxon>
        <taxon>Bacillati</taxon>
        <taxon>Bacillota</taxon>
        <taxon>Clostridia</taxon>
        <taxon>Eubacteriales</taxon>
        <taxon>Oscillospiraceae</taxon>
        <taxon>Anaerofilum</taxon>
    </lineage>
</organism>
<evidence type="ECO:0000256" key="3">
    <source>
        <dbReference type="ARBA" id="ARBA00022840"/>
    </source>
</evidence>
<evidence type="ECO:0000256" key="2">
    <source>
        <dbReference type="ARBA" id="ARBA00022741"/>
    </source>
</evidence>
<protein>
    <submittedName>
        <fullName evidence="5">ABC transporter ATP-binding protein</fullName>
    </submittedName>
</protein>
<evidence type="ECO:0000313" key="5">
    <source>
        <dbReference type="EMBL" id="MBC5580430.1"/>
    </source>
</evidence>
<dbReference type="InterPro" id="IPR003593">
    <property type="entry name" value="AAA+_ATPase"/>
</dbReference>
<reference evidence="5" key="1">
    <citation type="submission" date="2020-08" db="EMBL/GenBank/DDBJ databases">
        <title>Genome public.</title>
        <authorList>
            <person name="Liu C."/>
            <person name="Sun Q."/>
        </authorList>
    </citation>
    <scope>NUCLEOTIDE SEQUENCE</scope>
    <source>
        <strain evidence="5">BX8</strain>
    </source>
</reference>
<dbReference type="GO" id="GO:0016887">
    <property type="term" value="F:ATP hydrolysis activity"/>
    <property type="evidence" value="ECO:0007669"/>
    <property type="project" value="InterPro"/>
</dbReference>
<dbReference type="Pfam" id="PF00005">
    <property type="entry name" value="ABC_tran"/>
    <property type="match status" value="1"/>
</dbReference>
<dbReference type="InterPro" id="IPR027417">
    <property type="entry name" value="P-loop_NTPase"/>
</dbReference>
<dbReference type="PROSITE" id="PS00211">
    <property type="entry name" value="ABC_TRANSPORTER_1"/>
    <property type="match status" value="1"/>
</dbReference>
<dbReference type="SUPFAM" id="SSF52540">
    <property type="entry name" value="P-loop containing nucleoside triphosphate hydrolases"/>
    <property type="match status" value="1"/>
</dbReference>
<evidence type="ECO:0000256" key="1">
    <source>
        <dbReference type="ARBA" id="ARBA00022448"/>
    </source>
</evidence>
<keyword evidence="1" id="KW-0813">Transport</keyword>
<dbReference type="EMBL" id="JACONZ010000001">
    <property type="protein sequence ID" value="MBC5580430.1"/>
    <property type="molecule type" value="Genomic_DNA"/>
</dbReference>
<dbReference type="Proteomes" id="UP000659630">
    <property type="component" value="Unassembled WGS sequence"/>
</dbReference>
<name>A0A923L0G4_9FIRM</name>
<keyword evidence="3 5" id="KW-0067">ATP-binding</keyword>
<proteinExistence type="predicted"/>
<dbReference type="AlphaFoldDB" id="A0A923L0G4"/>